<name>A0A1I7TXQ5_9PELO</name>
<feature type="transmembrane region" description="Helical" evidence="1">
    <location>
        <begin position="7"/>
        <end position="32"/>
    </location>
</feature>
<dbReference type="Pfam" id="PF10318">
    <property type="entry name" value="7TM_GPCR_Srh"/>
    <property type="match status" value="1"/>
</dbReference>
<organism evidence="2 3">
    <name type="scientific">Caenorhabditis tropicalis</name>
    <dbReference type="NCBI Taxonomy" id="1561998"/>
    <lineage>
        <taxon>Eukaryota</taxon>
        <taxon>Metazoa</taxon>
        <taxon>Ecdysozoa</taxon>
        <taxon>Nematoda</taxon>
        <taxon>Chromadorea</taxon>
        <taxon>Rhabditida</taxon>
        <taxon>Rhabditina</taxon>
        <taxon>Rhabditomorpha</taxon>
        <taxon>Rhabditoidea</taxon>
        <taxon>Rhabditidae</taxon>
        <taxon>Peloderinae</taxon>
        <taxon>Caenorhabditis</taxon>
    </lineage>
</organism>
<evidence type="ECO:0000313" key="3">
    <source>
        <dbReference type="WBParaSite" id="Csp11.Scaffold629.g12843.t1"/>
    </source>
</evidence>
<protein>
    <submittedName>
        <fullName evidence="3">Transmembrane protein</fullName>
    </submittedName>
</protein>
<feature type="transmembrane region" description="Helical" evidence="1">
    <location>
        <begin position="52"/>
        <end position="72"/>
    </location>
</feature>
<dbReference type="eggNOG" id="ENOG502SYKJ">
    <property type="taxonomic scope" value="Eukaryota"/>
</dbReference>
<keyword evidence="1" id="KW-0812">Transmembrane</keyword>
<proteinExistence type="predicted"/>
<keyword evidence="2" id="KW-1185">Reference proteome</keyword>
<dbReference type="Proteomes" id="UP000095282">
    <property type="component" value="Unplaced"/>
</dbReference>
<dbReference type="WBParaSite" id="Csp11.Scaffold629.g12843.t1">
    <property type="protein sequence ID" value="Csp11.Scaffold629.g12843.t1"/>
    <property type="gene ID" value="Csp11.Scaffold629.g12843"/>
</dbReference>
<accession>A0A1I7TXQ5</accession>
<evidence type="ECO:0000256" key="1">
    <source>
        <dbReference type="SAM" id="Phobius"/>
    </source>
</evidence>
<feature type="transmembrane region" description="Helical" evidence="1">
    <location>
        <begin position="93"/>
        <end position="112"/>
    </location>
</feature>
<dbReference type="InterPro" id="IPR019422">
    <property type="entry name" value="7TM_GPCR_serpentine_rcpt_Srh"/>
</dbReference>
<dbReference type="AlphaFoldDB" id="A0A1I7TXQ5"/>
<evidence type="ECO:0000313" key="2">
    <source>
        <dbReference type="Proteomes" id="UP000095282"/>
    </source>
</evidence>
<sequence length="129" mass="14663">MGNVKWYMFNVHLCSAVLDISLSVLIIPYMLFPVAAGYSLGIFTKLGMDLALETNIIVVEIGMTILSILVLFENRFTFLADSSKFWIKARRSTIGIFYFIAWTYFIPFNFMVPDQSIAVPDVMNVRISS</sequence>
<reference evidence="3" key="1">
    <citation type="submission" date="2016-11" db="UniProtKB">
        <authorList>
            <consortium name="WormBaseParasite"/>
        </authorList>
    </citation>
    <scope>IDENTIFICATION</scope>
</reference>
<dbReference type="STRING" id="1561998.A0A1I7TXQ5"/>
<keyword evidence="1" id="KW-1133">Transmembrane helix</keyword>
<keyword evidence="1" id="KW-0472">Membrane</keyword>